<dbReference type="Proteomes" id="UP000177190">
    <property type="component" value="Unassembled WGS sequence"/>
</dbReference>
<dbReference type="SUPFAM" id="SSF111126">
    <property type="entry name" value="Ligand-binding domain in the NO signalling and Golgi transport"/>
    <property type="match status" value="1"/>
</dbReference>
<gene>
    <name evidence="1" type="ORF">A2812_02185</name>
</gene>
<comment type="caution">
    <text evidence="1">The sequence shown here is derived from an EMBL/GenBank/DDBJ whole genome shotgun (WGS) entry which is preliminary data.</text>
</comment>
<organism evidence="1 2">
    <name type="scientific">Candidatus Staskawiczbacteria bacterium RIFCSPHIGHO2_01_FULL_36_16</name>
    <dbReference type="NCBI Taxonomy" id="1802200"/>
    <lineage>
        <taxon>Bacteria</taxon>
        <taxon>Candidatus Staskawicziibacteriota</taxon>
    </lineage>
</organism>
<reference evidence="1 2" key="1">
    <citation type="journal article" date="2016" name="Nat. Commun.">
        <title>Thousands of microbial genomes shed light on interconnected biogeochemical processes in an aquifer system.</title>
        <authorList>
            <person name="Anantharaman K."/>
            <person name="Brown C.T."/>
            <person name="Hug L.A."/>
            <person name="Sharon I."/>
            <person name="Castelle C.J."/>
            <person name="Probst A.J."/>
            <person name="Thomas B.C."/>
            <person name="Singh A."/>
            <person name="Wilkins M.J."/>
            <person name="Karaoz U."/>
            <person name="Brodie E.L."/>
            <person name="Williams K.H."/>
            <person name="Hubbard S.S."/>
            <person name="Banfield J.F."/>
        </authorList>
    </citation>
    <scope>NUCLEOTIDE SEQUENCE [LARGE SCALE GENOMIC DNA]</scope>
</reference>
<evidence type="ECO:0000313" key="1">
    <source>
        <dbReference type="EMBL" id="OGZ63967.1"/>
    </source>
</evidence>
<protein>
    <recommendedName>
        <fullName evidence="3">4-vinyl reductase 4VR domain-containing protein</fullName>
    </recommendedName>
</protein>
<name>A0A1G2HN87_9BACT</name>
<dbReference type="AlphaFoldDB" id="A0A1G2HN87"/>
<dbReference type="InterPro" id="IPR024096">
    <property type="entry name" value="NO_sig/Golgi_transp_ligand-bd"/>
</dbReference>
<dbReference type="EMBL" id="MHOM01000028">
    <property type="protein sequence ID" value="OGZ63967.1"/>
    <property type="molecule type" value="Genomic_DNA"/>
</dbReference>
<sequence>MTKEEVDEIMKIPGNVRGEAILTDFKYVRYRKGGQGLKMLEEKLKELGWPIKLEDIRSMEWYPIRMDILKILIIKEIFNWTDKDIFEMGSFSAKGSFLMEMLMKYFISPQKSFGESPKYWKKNFDFGELEAHEFNKKKKYIVFRLRNFKTHPVICANHAGYFLQMAKYVLKSKNITVEETKCMFKGDPYHEYIIRWE</sequence>
<accession>A0A1G2HN87</accession>
<evidence type="ECO:0008006" key="3">
    <source>
        <dbReference type="Google" id="ProtNLM"/>
    </source>
</evidence>
<proteinExistence type="predicted"/>
<evidence type="ECO:0000313" key="2">
    <source>
        <dbReference type="Proteomes" id="UP000177190"/>
    </source>
</evidence>
<dbReference type="STRING" id="1802200.A2812_02185"/>
<dbReference type="Gene3D" id="3.30.1380.20">
    <property type="entry name" value="Trafficking protein particle complex subunit 3"/>
    <property type="match status" value="1"/>
</dbReference>